<dbReference type="AlphaFoldDB" id="A0AAF3FSU0"/>
<evidence type="ECO:0000256" key="1">
    <source>
        <dbReference type="SAM" id="MobiDB-lite"/>
    </source>
</evidence>
<feature type="region of interest" description="Disordered" evidence="1">
    <location>
        <begin position="23"/>
        <end position="51"/>
    </location>
</feature>
<proteinExistence type="predicted"/>
<dbReference type="WBParaSite" id="MBELARI_LOCUS9216">
    <property type="protein sequence ID" value="MBELARI_LOCUS9216"/>
    <property type="gene ID" value="MBELARI_LOCUS9216"/>
</dbReference>
<accession>A0AAF3FSU0</accession>
<reference evidence="3" key="1">
    <citation type="submission" date="2024-02" db="UniProtKB">
        <authorList>
            <consortium name="WormBaseParasite"/>
        </authorList>
    </citation>
    <scope>IDENTIFICATION</scope>
</reference>
<protein>
    <submittedName>
        <fullName evidence="3">Uncharacterized protein</fullName>
    </submittedName>
</protein>
<sequence>MSEGSPEVDDFRYEPLETLNFSSPRLSSWRSSSTNRSSRLPSAARQRPNKKFSDSVLHAYYGPIVRPNHSPYGQPIFYELANEKAEVL</sequence>
<feature type="compositionally biased region" description="Low complexity" evidence="1">
    <location>
        <begin position="23"/>
        <end position="42"/>
    </location>
</feature>
<keyword evidence="2" id="KW-1185">Reference proteome</keyword>
<name>A0AAF3FSU0_9BILA</name>
<organism evidence="2 3">
    <name type="scientific">Mesorhabditis belari</name>
    <dbReference type="NCBI Taxonomy" id="2138241"/>
    <lineage>
        <taxon>Eukaryota</taxon>
        <taxon>Metazoa</taxon>
        <taxon>Ecdysozoa</taxon>
        <taxon>Nematoda</taxon>
        <taxon>Chromadorea</taxon>
        <taxon>Rhabditida</taxon>
        <taxon>Rhabditina</taxon>
        <taxon>Rhabditomorpha</taxon>
        <taxon>Rhabditoidea</taxon>
        <taxon>Rhabditidae</taxon>
        <taxon>Mesorhabditinae</taxon>
        <taxon>Mesorhabditis</taxon>
    </lineage>
</organism>
<evidence type="ECO:0000313" key="3">
    <source>
        <dbReference type="WBParaSite" id="MBELARI_LOCUS9216"/>
    </source>
</evidence>
<evidence type="ECO:0000313" key="2">
    <source>
        <dbReference type="Proteomes" id="UP000887575"/>
    </source>
</evidence>
<dbReference type="Proteomes" id="UP000887575">
    <property type="component" value="Unassembled WGS sequence"/>
</dbReference>